<feature type="domain" description="YheO-like" evidence="1">
    <location>
        <begin position="9"/>
        <end position="121"/>
    </location>
</feature>
<dbReference type="PANTHER" id="PTHR35568">
    <property type="entry name" value="TRANSCRIPTIONAL REGULATOR DAUR"/>
    <property type="match status" value="1"/>
</dbReference>
<dbReference type="AlphaFoldDB" id="A0A419V0H9"/>
<proteinExistence type="predicted"/>
<feature type="domain" description="Transcriptional regulator DauR-like HTH" evidence="2">
    <location>
        <begin position="151"/>
        <end position="210"/>
    </location>
</feature>
<dbReference type="Pfam" id="PF13309">
    <property type="entry name" value="HTH_22"/>
    <property type="match status" value="1"/>
</dbReference>
<dbReference type="InterPro" id="IPR039445">
    <property type="entry name" value="DauR-like_HTH"/>
</dbReference>
<dbReference type="InterPro" id="IPR013559">
    <property type="entry name" value="YheO"/>
</dbReference>
<gene>
    <name evidence="3" type="ORF">ATL39_2832</name>
</gene>
<dbReference type="PANTHER" id="PTHR35568:SF1">
    <property type="entry name" value="TRANSCRIPTIONAL REGULATOR DAUR"/>
    <property type="match status" value="1"/>
</dbReference>
<evidence type="ECO:0000313" key="3">
    <source>
        <dbReference type="EMBL" id="RKD71433.1"/>
    </source>
</evidence>
<dbReference type="EMBL" id="RAPK01000010">
    <property type="protein sequence ID" value="RKD71433.1"/>
    <property type="molecule type" value="Genomic_DNA"/>
</dbReference>
<evidence type="ECO:0000259" key="1">
    <source>
        <dbReference type="Pfam" id="PF08348"/>
    </source>
</evidence>
<dbReference type="Pfam" id="PF08348">
    <property type="entry name" value="PAS_6"/>
    <property type="match status" value="1"/>
</dbReference>
<organism evidence="3 4">
    <name type="scientific">Sinobaca qinghaiensis</name>
    <dbReference type="NCBI Taxonomy" id="342944"/>
    <lineage>
        <taxon>Bacteria</taxon>
        <taxon>Bacillati</taxon>
        <taxon>Bacillota</taxon>
        <taxon>Bacilli</taxon>
        <taxon>Bacillales</taxon>
        <taxon>Sporolactobacillaceae</taxon>
        <taxon>Sinobaca</taxon>
    </lineage>
</organism>
<evidence type="ECO:0000259" key="2">
    <source>
        <dbReference type="Pfam" id="PF13309"/>
    </source>
</evidence>
<dbReference type="InterPro" id="IPR039446">
    <property type="entry name" value="DauR-like"/>
</dbReference>
<reference evidence="3 4" key="1">
    <citation type="submission" date="2018-09" db="EMBL/GenBank/DDBJ databases">
        <title>Genomic Encyclopedia of Archaeal and Bacterial Type Strains, Phase II (KMG-II): from individual species to whole genera.</title>
        <authorList>
            <person name="Goeker M."/>
        </authorList>
    </citation>
    <scope>NUCLEOTIDE SEQUENCE [LARGE SCALE GENOMIC DNA]</scope>
    <source>
        <strain evidence="3 4">DSM 17008</strain>
    </source>
</reference>
<comment type="caution">
    <text evidence="3">The sequence shown here is derived from an EMBL/GenBank/DDBJ whole genome shotgun (WGS) entry which is preliminary data.</text>
</comment>
<protein>
    <submittedName>
        <fullName evidence="3">Putative transcriptional regulator YheO</fullName>
    </submittedName>
</protein>
<evidence type="ECO:0000313" key="4">
    <source>
        <dbReference type="Proteomes" id="UP000285120"/>
    </source>
</evidence>
<sequence length="217" mass="24438">MTNENEQHLKGYIPLAKSTAAMFGTDCEVVLHDLTNPQASVIFTVNNHVTGRETGQSFDHLVKTVLRSNDFHEDYLAGYTFYTEDQRAIRSSTTLIRNPDQKVIGAFCINFDVQALEQLQQWTSTFLPAAVEIPPDKEPSPAEMDNVEEIVDGLIQQIVKNKVYPGMKRQEKIDLIQFMEDKGIFSMKGSIDKAAALLNVSKVTIYSYLDEIKSQSN</sequence>
<keyword evidence="4" id="KW-1185">Reference proteome</keyword>
<dbReference type="OrthoDB" id="9796595at2"/>
<accession>A0A419V0H9</accession>
<dbReference type="Proteomes" id="UP000285120">
    <property type="component" value="Unassembled WGS sequence"/>
</dbReference>
<name>A0A419V0H9_9BACL</name>
<dbReference type="RefSeq" id="WP_120193962.1">
    <property type="nucleotide sequence ID" value="NZ_RAPK01000010.1"/>
</dbReference>